<gene>
    <name evidence="1" type="ORF">TOLI1172_LOCUS2008</name>
</gene>
<dbReference type="EMBL" id="HBFP01002801">
    <property type="protein sequence ID" value="CAD8817619.1"/>
    <property type="molecule type" value="Transcribed_RNA"/>
</dbReference>
<dbReference type="AlphaFoldDB" id="A0A7S1EQB5"/>
<organism evidence="1">
    <name type="scientific">Timspurckia oligopyrenoides</name>
    <dbReference type="NCBI Taxonomy" id="708627"/>
    <lineage>
        <taxon>Eukaryota</taxon>
        <taxon>Rhodophyta</taxon>
        <taxon>Bangiophyceae</taxon>
        <taxon>Porphyridiales</taxon>
        <taxon>Porphyridiaceae</taxon>
        <taxon>Timspurckia</taxon>
    </lineage>
</organism>
<protein>
    <submittedName>
        <fullName evidence="1">Uncharacterized protein</fullName>
    </submittedName>
</protein>
<name>A0A7S1EQB5_9RHOD</name>
<proteinExistence type="predicted"/>
<accession>A0A7S1EQB5</accession>
<sequence>MSNISSPRIVRAQETVKQMKDKWFRLGSRDGLNQKAVVAESVPSLENESCEDVKFAIDQDIKMTISAERGLLKMYLEEIRSEPLKVENPWFPSTNVLLNR</sequence>
<reference evidence="1" key="1">
    <citation type="submission" date="2021-01" db="EMBL/GenBank/DDBJ databases">
        <authorList>
            <person name="Corre E."/>
            <person name="Pelletier E."/>
            <person name="Niang G."/>
            <person name="Scheremetjew M."/>
            <person name="Finn R."/>
            <person name="Kale V."/>
            <person name="Holt S."/>
            <person name="Cochrane G."/>
            <person name="Meng A."/>
            <person name="Brown T."/>
            <person name="Cohen L."/>
        </authorList>
    </citation>
    <scope>NUCLEOTIDE SEQUENCE</scope>
    <source>
        <strain evidence="1">CCMP3278</strain>
    </source>
</reference>
<evidence type="ECO:0000313" key="1">
    <source>
        <dbReference type="EMBL" id="CAD8817619.1"/>
    </source>
</evidence>